<sequence length="75" mass="8537">MGVKTEKRQTRKIRGITRPPGRLHFPFLTARAPACRGPGDAPEIIAILAYHVWLGERRTRKMAMPTTWRSESDHG</sequence>
<protein>
    <submittedName>
        <fullName evidence="1">Uncharacterized protein</fullName>
    </submittedName>
</protein>
<evidence type="ECO:0000313" key="1">
    <source>
        <dbReference type="EMBL" id="DAD91013.1"/>
    </source>
</evidence>
<proteinExistence type="predicted"/>
<organism evidence="1">
    <name type="scientific">Siphoviridae sp. ctepM7</name>
    <dbReference type="NCBI Taxonomy" id="2826408"/>
    <lineage>
        <taxon>Viruses</taxon>
        <taxon>Duplodnaviria</taxon>
        <taxon>Heunggongvirae</taxon>
        <taxon>Uroviricota</taxon>
        <taxon>Caudoviricetes</taxon>
    </lineage>
</organism>
<reference evidence="1" key="1">
    <citation type="journal article" date="2021" name="Proc. Natl. Acad. Sci. U.S.A.">
        <title>A Catalog of Tens of Thousands of Viruses from Human Metagenomes Reveals Hidden Associations with Chronic Diseases.</title>
        <authorList>
            <person name="Tisza M.J."/>
            <person name="Buck C.B."/>
        </authorList>
    </citation>
    <scope>NUCLEOTIDE SEQUENCE</scope>
    <source>
        <strain evidence="1">CtepM7</strain>
    </source>
</reference>
<name>A0A8S5N8A7_9CAUD</name>
<dbReference type="EMBL" id="BK015101">
    <property type="protein sequence ID" value="DAD91013.1"/>
    <property type="molecule type" value="Genomic_DNA"/>
</dbReference>
<accession>A0A8S5N8A7</accession>